<keyword evidence="4" id="KW-1185">Reference proteome</keyword>
<proteinExistence type="predicted"/>
<gene>
    <name evidence="3" type="ORF">AWM68_17100</name>
</gene>
<reference evidence="4" key="1">
    <citation type="submission" date="2016-01" db="EMBL/GenBank/DDBJ databases">
        <title>Draft genome of Chromobacterium sp. F49.</title>
        <authorList>
            <person name="Hong K.W."/>
        </authorList>
    </citation>
    <scope>NUCLEOTIDE SEQUENCE [LARGE SCALE GENOMIC DNA]</scope>
    <source>
        <strain evidence="4">P7IIIA</strain>
    </source>
</reference>
<name>A0A163S4B8_9BACL</name>
<dbReference type="InterPro" id="IPR007060">
    <property type="entry name" value="FtsL/DivIC"/>
</dbReference>
<dbReference type="OrthoDB" id="2991180at2"/>
<dbReference type="PANTHER" id="PTHR40027:SF1">
    <property type="entry name" value="CELL DIVISION PROTEIN DIVIC"/>
    <property type="match status" value="1"/>
</dbReference>
<dbReference type="EMBL" id="LRFC01000004">
    <property type="protein sequence ID" value="KZE68122.1"/>
    <property type="molecule type" value="Genomic_DNA"/>
</dbReference>
<feature type="coiled-coil region" evidence="1">
    <location>
        <begin position="60"/>
        <end position="94"/>
    </location>
</feature>
<evidence type="ECO:0000256" key="2">
    <source>
        <dbReference type="SAM" id="Phobius"/>
    </source>
</evidence>
<organism evidence="3 4">
    <name type="scientific">Fictibacillus phosphorivorans</name>
    <dbReference type="NCBI Taxonomy" id="1221500"/>
    <lineage>
        <taxon>Bacteria</taxon>
        <taxon>Bacillati</taxon>
        <taxon>Bacillota</taxon>
        <taxon>Bacilli</taxon>
        <taxon>Bacillales</taxon>
        <taxon>Fictibacillaceae</taxon>
        <taxon>Fictibacillus</taxon>
    </lineage>
</organism>
<dbReference type="GO" id="GO:0051301">
    <property type="term" value="P:cell division"/>
    <property type="evidence" value="ECO:0007669"/>
    <property type="project" value="InterPro"/>
</dbReference>
<sequence>MRQKKITEIHSQYIQNKERHEKVIAKRKRGLYRRLTGAFIVFSFFAFLIITGIAEQLSLLNEKQMQQQELSDEYKALLEEKAQLKDEVNKLKDEEYIGEIARRDFFMSKPGETIFKLPE</sequence>
<evidence type="ECO:0008006" key="5">
    <source>
        <dbReference type="Google" id="ProtNLM"/>
    </source>
</evidence>
<keyword evidence="2" id="KW-1133">Transmembrane helix</keyword>
<keyword evidence="2" id="KW-0812">Transmembrane</keyword>
<keyword evidence="1" id="KW-0175">Coiled coil</keyword>
<dbReference type="AlphaFoldDB" id="A0A163S4B8"/>
<keyword evidence="2" id="KW-0472">Membrane</keyword>
<feature type="transmembrane region" description="Helical" evidence="2">
    <location>
        <begin position="35"/>
        <end position="54"/>
    </location>
</feature>
<evidence type="ECO:0000313" key="4">
    <source>
        <dbReference type="Proteomes" id="UP000076567"/>
    </source>
</evidence>
<evidence type="ECO:0000256" key="1">
    <source>
        <dbReference type="SAM" id="Coils"/>
    </source>
</evidence>
<dbReference type="Proteomes" id="UP000076567">
    <property type="component" value="Unassembled WGS sequence"/>
</dbReference>
<accession>A0A163S4B8</accession>
<protein>
    <recommendedName>
        <fullName evidence="5">Septum formation initiator family protein</fullName>
    </recommendedName>
</protein>
<evidence type="ECO:0000313" key="3">
    <source>
        <dbReference type="EMBL" id="KZE68122.1"/>
    </source>
</evidence>
<dbReference type="InterPro" id="IPR039076">
    <property type="entry name" value="DivIC"/>
</dbReference>
<dbReference type="Pfam" id="PF04977">
    <property type="entry name" value="DivIC"/>
    <property type="match status" value="1"/>
</dbReference>
<dbReference type="PANTHER" id="PTHR40027">
    <property type="entry name" value="CELL DIVISION PROTEIN DIVIC"/>
    <property type="match status" value="1"/>
</dbReference>
<dbReference type="RefSeq" id="WP_066238177.1">
    <property type="nucleotide sequence ID" value="NZ_LRFC01000004.1"/>
</dbReference>
<comment type="caution">
    <text evidence="3">The sequence shown here is derived from an EMBL/GenBank/DDBJ whole genome shotgun (WGS) entry which is preliminary data.</text>
</comment>